<sequence length="65" mass="7587">NSHMDIVNLVLVTLTSNFVTCIISIYFLNCNVFNLRYRMFLNIMILFSSNILIFPFGFISFWAIA</sequence>
<reference evidence="2" key="1">
    <citation type="journal article" date="2023" name="IScience">
        <title>Live-bearing cockroach genome reveals convergent evolutionary mechanisms linked to viviparity in insects and beyond.</title>
        <authorList>
            <person name="Fouks B."/>
            <person name="Harrison M.C."/>
            <person name="Mikhailova A.A."/>
            <person name="Marchal E."/>
            <person name="English S."/>
            <person name="Carruthers M."/>
            <person name="Jennings E.C."/>
            <person name="Chiamaka E.L."/>
            <person name="Frigard R.A."/>
            <person name="Pippel M."/>
            <person name="Attardo G.M."/>
            <person name="Benoit J.B."/>
            <person name="Bornberg-Bauer E."/>
            <person name="Tobe S.S."/>
        </authorList>
    </citation>
    <scope>NUCLEOTIDE SEQUENCE</scope>
    <source>
        <strain evidence="2">Stay&amp;Tobe</strain>
    </source>
</reference>
<evidence type="ECO:0000313" key="3">
    <source>
        <dbReference type="Proteomes" id="UP001233999"/>
    </source>
</evidence>
<feature type="non-terminal residue" evidence="2">
    <location>
        <position position="1"/>
    </location>
</feature>
<dbReference type="Proteomes" id="UP001233999">
    <property type="component" value="Unassembled WGS sequence"/>
</dbReference>
<organism evidence="2 3">
    <name type="scientific">Diploptera punctata</name>
    <name type="common">Pacific beetle cockroach</name>
    <dbReference type="NCBI Taxonomy" id="6984"/>
    <lineage>
        <taxon>Eukaryota</taxon>
        <taxon>Metazoa</taxon>
        <taxon>Ecdysozoa</taxon>
        <taxon>Arthropoda</taxon>
        <taxon>Hexapoda</taxon>
        <taxon>Insecta</taxon>
        <taxon>Pterygota</taxon>
        <taxon>Neoptera</taxon>
        <taxon>Polyneoptera</taxon>
        <taxon>Dictyoptera</taxon>
        <taxon>Blattodea</taxon>
        <taxon>Blaberoidea</taxon>
        <taxon>Blaberidae</taxon>
        <taxon>Diplopterinae</taxon>
        <taxon>Diploptera</taxon>
    </lineage>
</organism>
<keyword evidence="1" id="KW-0472">Membrane</keyword>
<accession>A0AAD8ADS1</accession>
<feature type="transmembrane region" description="Helical" evidence="1">
    <location>
        <begin position="6"/>
        <end position="28"/>
    </location>
</feature>
<evidence type="ECO:0000256" key="1">
    <source>
        <dbReference type="SAM" id="Phobius"/>
    </source>
</evidence>
<comment type="caution">
    <text evidence="2">The sequence shown here is derived from an EMBL/GenBank/DDBJ whole genome shotgun (WGS) entry which is preliminary data.</text>
</comment>
<reference evidence="2" key="2">
    <citation type="submission" date="2023-05" db="EMBL/GenBank/DDBJ databases">
        <authorList>
            <person name="Fouks B."/>
        </authorList>
    </citation>
    <scope>NUCLEOTIDE SEQUENCE</scope>
    <source>
        <strain evidence="2">Stay&amp;Tobe</strain>
        <tissue evidence="2">Testes</tissue>
    </source>
</reference>
<dbReference type="EMBL" id="JASPKZ010001685">
    <property type="protein sequence ID" value="KAJ9597170.1"/>
    <property type="molecule type" value="Genomic_DNA"/>
</dbReference>
<gene>
    <name evidence="2" type="ORF">L9F63_026940</name>
</gene>
<keyword evidence="1" id="KW-1133">Transmembrane helix</keyword>
<protein>
    <submittedName>
        <fullName evidence="2">Uncharacterized protein</fullName>
    </submittedName>
</protein>
<keyword evidence="3" id="KW-1185">Reference proteome</keyword>
<feature type="transmembrane region" description="Helical" evidence="1">
    <location>
        <begin position="40"/>
        <end position="64"/>
    </location>
</feature>
<proteinExistence type="predicted"/>
<keyword evidence="1" id="KW-0812">Transmembrane</keyword>
<name>A0AAD8ADS1_DIPPU</name>
<feature type="non-terminal residue" evidence="2">
    <location>
        <position position="65"/>
    </location>
</feature>
<evidence type="ECO:0000313" key="2">
    <source>
        <dbReference type="EMBL" id="KAJ9597170.1"/>
    </source>
</evidence>
<dbReference type="AlphaFoldDB" id="A0AAD8ADS1"/>